<accession>A0A6M6JL18</accession>
<evidence type="ECO:0000313" key="10">
    <source>
        <dbReference type="EMBL" id="QJY47322.1"/>
    </source>
</evidence>
<dbReference type="KEGG" id="pbro:HOP40_17150"/>
<dbReference type="PROSITE" id="PS00211">
    <property type="entry name" value="ABC_TRANSPORTER_1"/>
    <property type="match status" value="1"/>
</dbReference>
<dbReference type="InterPro" id="IPR003593">
    <property type="entry name" value="AAA+_ATPase"/>
</dbReference>
<dbReference type="PROSITE" id="PS50893">
    <property type="entry name" value="ABC_TRANSPORTER_2"/>
    <property type="match status" value="1"/>
</dbReference>
<evidence type="ECO:0000256" key="6">
    <source>
        <dbReference type="ARBA" id="ARBA00022967"/>
    </source>
</evidence>
<evidence type="ECO:0000256" key="7">
    <source>
        <dbReference type="ARBA" id="ARBA00023136"/>
    </source>
</evidence>
<feature type="domain" description="ABC transporter" evidence="9">
    <location>
        <begin position="4"/>
        <end position="229"/>
    </location>
</feature>
<dbReference type="SUPFAM" id="SSF52540">
    <property type="entry name" value="P-loop containing nucleoside triphosphate hydrolases"/>
    <property type="match status" value="1"/>
</dbReference>
<protein>
    <submittedName>
        <fullName evidence="10">ABC transporter ATP-binding protein</fullName>
    </submittedName>
</protein>
<organism evidence="10 11">
    <name type="scientific">Pseudonocardia broussonetiae</name>
    <dbReference type="NCBI Taxonomy" id="2736640"/>
    <lineage>
        <taxon>Bacteria</taxon>
        <taxon>Bacillati</taxon>
        <taxon>Actinomycetota</taxon>
        <taxon>Actinomycetes</taxon>
        <taxon>Pseudonocardiales</taxon>
        <taxon>Pseudonocardiaceae</taxon>
        <taxon>Pseudonocardia</taxon>
    </lineage>
</organism>
<reference evidence="10 11" key="1">
    <citation type="submission" date="2020-05" db="EMBL/GenBank/DDBJ databases">
        <authorList>
            <person name="Mo P."/>
        </authorList>
    </citation>
    <scope>NUCLEOTIDE SEQUENCE [LARGE SCALE GENOMIC DNA]</scope>
    <source>
        <strain evidence="10 11">Gen01</strain>
    </source>
</reference>
<dbReference type="EMBL" id="CP053564">
    <property type="protein sequence ID" value="QJY47322.1"/>
    <property type="molecule type" value="Genomic_DNA"/>
</dbReference>
<dbReference type="GO" id="GO:0005886">
    <property type="term" value="C:plasma membrane"/>
    <property type="evidence" value="ECO:0007669"/>
    <property type="project" value="UniProtKB-SubCell"/>
</dbReference>
<sequence>MAVIEVQDLHKRYRDHVAVHDVSFTVEEGEVFGVLGPNGAGKTTTVECVGGLRRPDGGRVSVCGLDPRRDRAAVREILGIQLQASELPDKLRVREAVELFASFYPAPADPGTLIERWGLADKRETPFGQLSGGQKQRLSIVLALVGNPRVAILDELTTGLDPQARRDTWDAIEQIRDSGVTVVLVTHFMEEAERLCDRLAVIDGGRVVALDTPSGLVAALPAGQTLRFRADVDDPDDRFDAVLTALPQVRTVTRRGARIEVTGHGDLLTAVTSALAARGVVPVDLRLEQADLDDAFLALTGTKGTR</sequence>
<keyword evidence="5 10" id="KW-0067">ATP-binding</keyword>
<dbReference type="InterPro" id="IPR017871">
    <property type="entry name" value="ABC_transporter-like_CS"/>
</dbReference>
<evidence type="ECO:0000256" key="4">
    <source>
        <dbReference type="ARBA" id="ARBA00022741"/>
    </source>
</evidence>
<dbReference type="SMART" id="SM00382">
    <property type="entry name" value="AAA"/>
    <property type="match status" value="1"/>
</dbReference>
<keyword evidence="7" id="KW-0472">Membrane</keyword>
<dbReference type="InterPro" id="IPR003439">
    <property type="entry name" value="ABC_transporter-like_ATP-bd"/>
</dbReference>
<proteinExistence type="predicted"/>
<dbReference type="InterPro" id="IPR027417">
    <property type="entry name" value="P-loop_NTPase"/>
</dbReference>
<keyword evidence="11" id="KW-1185">Reference proteome</keyword>
<evidence type="ECO:0000256" key="2">
    <source>
        <dbReference type="ARBA" id="ARBA00022448"/>
    </source>
</evidence>
<gene>
    <name evidence="10" type="ORF">HOP40_17150</name>
</gene>
<name>A0A6M6JL18_9PSEU</name>
<dbReference type="FunFam" id="3.40.50.300:FF:000589">
    <property type="entry name" value="ABC transporter, ATP-binding subunit"/>
    <property type="match status" value="1"/>
</dbReference>
<evidence type="ECO:0000256" key="3">
    <source>
        <dbReference type="ARBA" id="ARBA00022475"/>
    </source>
</evidence>
<keyword evidence="3" id="KW-1003">Cell membrane</keyword>
<dbReference type="PANTHER" id="PTHR42711">
    <property type="entry name" value="ABC TRANSPORTER ATP-BINDING PROTEIN"/>
    <property type="match status" value="1"/>
</dbReference>
<dbReference type="AlphaFoldDB" id="A0A6M6JL18"/>
<dbReference type="GO" id="GO:0005524">
    <property type="term" value="F:ATP binding"/>
    <property type="evidence" value="ECO:0007669"/>
    <property type="project" value="UniProtKB-KW"/>
</dbReference>
<dbReference type="Pfam" id="PF00005">
    <property type="entry name" value="ABC_tran"/>
    <property type="match status" value="1"/>
</dbReference>
<dbReference type="GO" id="GO:0046677">
    <property type="term" value="P:response to antibiotic"/>
    <property type="evidence" value="ECO:0007669"/>
    <property type="project" value="UniProtKB-KW"/>
</dbReference>
<keyword evidence="6" id="KW-1278">Translocase</keyword>
<evidence type="ECO:0000259" key="9">
    <source>
        <dbReference type="PROSITE" id="PS50893"/>
    </source>
</evidence>
<keyword evidence="2" id="KW-0813">Transport</keyword>
<evidence type="ECO:0000313" key="11">
    <source>
        <dbReference type="Proteomes" id="UP000505377"/>
    </source>
</evidence>
<dbReference type="GO" id="GO:0016887">
    <property type="term" value="F:ATP hydrolysis activity"/>
    <property type="evidence" value="ECO:0007669"/>
    <property type="project" value="InterPro"/>
</dbReference>
<comment type="subcellular location">
    <subcellularLocation>
        <location evidence="1">Cell membrane</location>
        <topology evidence="1">Peripheral membrane protein</topology>
    </subcellularLocation>
</comment>
<evidence type="ECO:0000256" key="1">
    <source>
        <dbReference type="ARBA" id="ARBA00004202"/>
    </source>
</evidence>
<dbReference type="PANTHER" id="PTHR42711:SF16">
    <property type="entry name" value="ABC TRANSPORTER ATP-BINDING PROTEIN"/>
    <property type="match status" value="1"/>
</dbReference>
<dbReference type="Proteomes" id="UP000505377">
    <property type="component" value="Chromosome"/>
</dbReference>
<keyword evidence="4" id="KW-0547">Nucleotide-binding</keyword>
<evidence type="ECO:0000256" key="8">
    <source>
        <dbReference type="ARBA" id="ARBA00023251"/>
    </source>
</evidence>
<dbReference type="CDD" id="cd03230">
    <property type="entry name" value="ABC_DR_subfamily_A"/>
    <property type="match status" value="1"/>
</dbReference>
<evidence type="ECO:0000256" key="5">
    <source>
        <dbReference type="ARBA" id="ARBA00022840"/>
    </source>
</evidence>
<keyword evidence="8" id="KW-0046">Antibiotic resistance</keyword>
<dbReference type="RefSeq" id="WP_172159797.1">
    <property type="nucleotide sequence ID" value="NZ_CP053564.1"/>
</dbReference>
<dbReference type="InterPro" id="IPR050763">
    <property type="entry name" value="ABC_transporter_ATP-binding"/>
</dbReference>
<dbReference type="Gene3D" id="3.40.50.300">
    <property type="entry name" value="P-loop containing nucleotide triphosphate hydrolases"/>
    <property type="match status" value="1"/>
</dbReference>